<evidence type="ECO:0000313" key="5">
    <source>
        <dbReference type="EMBL" id="CTQ43373.1"/>
    </source>
</evidence>
<dbReference type="STRING" id="187304.B0E33_21170"/>
<dbReference type="Gene3D" id="1.10.10.60">
    <property type="entry name" value="Homeodomain-like"/>
    <property type="match status" value="1"/>
</dbReference>
<dbReference type="SUPFAM" id="SSF46689">
    <property type="entry name" value="Homeodomain-like"/>
    <property type="match status" value="2"/>
</dbReference>
<keyword evidence="6" id="KW-1185">Reference proteome</keyword>
<evidence type="ECO:0000256" key="1">
    <source>
        <dbReference type="ARBA" id="ARBA00023015"/>
    </source>
</evidence>
<evidence type="ECO:0000256" key="2">
    <source>
        <dbReference type="ARBA" id="ARBA00023125"/>
    </source>
</evidence>
<dbReference type="Pfam" id="PF12833">
    <property type="entry name" value="HTH_18"/>
    <property type="match status" value="1"/>
</dbReference>
<protein>
    <submittedName>
        <fullName evidence="5">L-rhamnose operon regulatory protein RhaS</fullName>
    </submittedName>
</protein>
<dbReference type="InterPro" id="IPR035418">
    <property type="entry name" value="AraC-bd_2"/>
</dbReference>
<feature type="domain" description="HTH araC/xylS-type" evidence="4">
    <location>
        <begin position="246"/>
        <end position="346"/>
    </location>
</feature>
<evidence type="ECO:0000259" key="4">
    <source>
        <dbReference type="PROSITE" id="PS01124"/>
    </source>
</evidence>
<keyword evidence="1" id="KW-0805">Transcription regulation</keyword>
<dbReference type="InterPro" id="IPR009057">
    <property type="entry name" value="Homeodomain-like_sf"/>
</dbReference>
<proteinExistence type="predicted"/>
<keyword evidence="2" id="KW-0238">DNA-binding</keyword>
<dbReference type="EMBL" id="CXST01000001">
    <property type="protein sequence ID" value="CTQ43373.1"/>
    <property type="molecule type" value="Genomic_DNA"/>
</dbReference>
<evidence type="ECO:0000256" key="3">
    <source>
        <dbReference type="ARBA" id="ARBA00023163"/>
    </source>
</evidence>
<dbReference type="PANTHER" id="PTHR46796">
    <property type="entry name" value="HTH-TYPE TRANSCRIPTIONAL ACTIVATOR RHAS-RELATED"/>
    <property type="match status" value="1"/>
</dbReference>
<name>A0A0M6Y1C3_9HYPH</name>
<dbReference type="AlphaFoldDB" id="A0A0M6Y1C3"/>
<evidence type="ECO:0000313" key="6">
    <source>
        <dbReference type="Proteomes" id="UP000048926"/>
    </source>
</evidence>
<gene>
    <name evidence="5" type="primary">rhaS_4</name>
    <name evidence="5" type="ORF">LAL4801_01811</name>
</gene>
<keyword evidence="3" id="KW-0804">Transcription</keyword>
<dbReference type="SMART" id="SM00342">
    <property type="entry name" value="HTH_ARAC"/>
    <property type="match status" value="1"/>
</dbReference>
<dbReference type="RefSeq" id="WP_208984218.1">
    <property type="nucleotide sequence ID" value="NZ_CXST01000001.1"/>
</dbReference>
<dbReference type="Pfam" id="PF14525">
    <property type="entry name" value="AraC_binding_2"/>
    <property type="match status" value="1"/>
</dbReference>
<dbReference type="Proteomes" id="UP000048926">
    <property type="component" value="Unassembled WGS sequence"/>
</dbReference>
<dbReference type="InterPro" id="IPR050204">
    <property type="entry name" value="AraC_XylS_family_regulators"/>
</dbReference>
<sequence length="350" mass="39130">MAHKVALERASQQRHASTMLSQAESKTPLDRFKCFETTDVDEAREIVARHFCNHRLGRFSASDRFDACQNRVRGQHLSLNYLRYGADVAIEPGELAEFYLIQLPIAGTAEVRNGCRSMVSTPRVASILNPDRHTAMRWHAGCQQILLQIETGFLQEVASRMAGVSVGQVRFEPEFNLLSRAGAAWRRRLRGVLGAVEEGRVFQGGGSPEQRHLEEALVGALLEFQPNTASPLLERRETGRSPAILKRAVSLIGERFADDISLLDISTHAGTSPRNLQLQFRQEYGCTPLQYLQDVRLSYARHLLLSEGHSLPVAEVAYRSGHRHLGRFSVAYRERFGETPGATGRALRFG</sequence>
<dbReference type="GO" id="GO:0043565">
    <property type="term" value="F:sequence-specific DNA binding"/>
    <property type="evidence" value="ECO:0007669"/>
    <property type="project" value="InterPro"/>
</dbReference>
<organism evidence="5 6">
    <name type="scientific">Roseibium aggregatum</name>
    <dbReference type="NCBI Taxonomy" id="187304"/>
    <lineage>
        <taxon>Bacteria</taxon>
        <taxon>Pseudomonadati</taxon>
        <taxon>Pseudomonadota</taxon>
        <taxon>Alphaproteobacteria</taxon>
        <taxon>Hyphomicrobiales</taxon>
        <taxon>Stappiaceae</taxon>
        <taxon>Roseibium</taxon>
    </lineage>
</organism>
<accession>A0A0M6Y1C3</accession>
<dbReference type="PROSITE" id="PS01124">
    <property type="entry name" value="HTH_ARAC_FAMILY_2"/>
    <property type="match status" value="1"/>
</dbReference>
<reference evidence="6" key="1">
    <citation type="submission" date="2015-07" db="EMBL/GenBank/DDBJ databases">
        <authorList>
            <person name="Rodrigo-Torres Lidia"/>
            <person name="Arahal R.David."/>
        </authorList>
    </citation>
    <scope>NUCLEOTIDE SEQUENCE [LARGE SCALE GENOMIC DNA]</scope>
    <source>
        <strain evidence="6">CECT 4801</strain>
    </source>
</reference>
<dbReference type="GO" id="GO:0003700">
    <property type="term" value="F:DNA-binding transcription factor activity"/>
    <property type="evidence" value="ECO:0007669"/>
    <property type="project" value="InterPro"/>
</dbReference>
<dbReference type="InterPro" id="IPR018060">
    <property type="entry name" value="HTH_AraC"/>
</dbReference>